<proteinExistence type="predicted"/>
<reference evidence="1 2" key="1">
    <citation type="submission" date="2019-04" db="EMBL/GenBank/DDBJ databases">
        <title>Friends and foes A comparative genomics studyof 23 Aspergillus species from section Flavi.</title>
        <authorList>
            <consortium name="DOE Joint Genome Institute"/>
            <person name="Kjaerbolling I."/>
            <person name="Vesth T."/>
            <person name="Frisvad J.C."/>
            <person name="Nybo J.L."/>
            <person name="Theobald S."/>
            <person name="Kildgaard S."/>
            <person name="Isbrandt T."/>
            <person name="Kuo A."/>
            <person name="Sato A."/>
            <person name="Lyhne E.K."/>
            <person name="Kogle M.E."/>
            <person name="Wiebenga A."/>
            <person name="Kun R.S."/>
            <person name="Lubbers R.J."/>
            <person name="Makela M.R."/>
            <person name="Barry K."/>
            <person name="Chovatia M."/>
            <person name="Clum A."/>
            <person name="Daum C."/>
            <person name="Haridas S."/>
            <person name="He G."/>
            <person name="LaButti K."/>
            <person name="Lipzen A."/>
            <person name="Mondo S."/>
            <person name="Riley R."/>
            <person name="Salamov A."/>
            <person name="Simmons B.A."/>
            <person name="Magnuson J.K."/>
            <person name="Henrissat B."/>
            <person name="Mortensen U.H."/>
            <person name="Larsen T.O."/>
            <person name="Devries R.P."/>
            <person name="Grigoriev I.V."/>
            <person name="Machida M."/>
            <person name="Baker S.E."/>
            <person name="Andersen M.R."/>
        </authorList>
    </citation>
    <scope>NUCLEOTIDE SEQUENCE [LARGE SCALE GENOMIC DNA]</scope>
    <source>
        <strain evidence="1 2">CBS 763.97</strain>
    </source>
</reference>
<evidence type="ECO:0000313" key="2">
    <source>
        <dbReference type="Proteomes" id="UP000326268"/>
    </source>
</evidence>
<dbReference type="AlphaFoldDB" id="A0A5N7A472"/>
<sequence>MTRKVSISYATCCVTELPRSLFFFFFFFCAIPDGLHRSAHLGKINGALLWEQGLFFGEGWCFFLCYGRNFLCSHSFSYVLEISLSYELMYFYTPRLIGI</sequence>
<evidence type="ECO:0000313" key="1">
    <source>
        <dbReference type="EMBL" id="KAE8363989.1"/>
    </source>
</evidence>
<dbReference type="RefSeq" id="XP_031927070.1">
    <property type="nucleotide sequence ID" value="XM_032076107.1"/>
</dbReference>
<name>A0A5N7A472_9EURO</name>
<protein>
    <submittedName>
        <fullName evidence="1">Uncharacterized protein</fullName>
    </submittedName>
</protein>
<gene>
    <name evidence="1" type="ORF">BDV27DRAFT_2420</name>
</gene>
<dbReference type="GeneID" id="43660553"/>
<organism evidence="1 2">
    <name type="scientific">Aspergillus caelatus</name>
    <dbReference type="NCBI Taxonomy" id="61420"/>
    <lineage>
        <taxon>Eukaryota</taxon>
        <taxon>Fungi</taxon>
        <taxon>Dikarya</taxon>
        <taxon>Ascomycota</taxon>
        <taxon>Pezizomycotina</taxon>
        <taxon>Eurotiomycetes</taxon>
        <taxon>Eurotiomycetidae</taxon>
        <taxon>Eurotiales</taxon>
        <taxon>Aspergillaceae</taxon>
        <taxon>Aspergillus</taxon>
        <taxon>Aspergillus subgen. Circumdati</taxon>
    </lineage>
</organism>
<keyword evidence="2" id="KW-1185">Reference proteome</keyword>
<dbReference type="EMBL" id="ML737662">
    <property type="protein sequence ID" value="KAE8363989.1"/>
    <property type="molecule type" value="Genomic_DNA"/>
</dbReference>
<dbReference type="Proteomes" id="UP000326268">
    <property type="component" value="Unassembled WGS sequence"/>
</dbReference>
<accession>A0A5N7A472</accession>